<evidence type="ECO:0000313" key="1">
    <source>
        <dbReference type="EMBL" id="KAJ2811120.1"/>
    </source>
</evidence>
<organism evidence="1 2">
    <name type="scientific">Coemansia furcata</name>
    <dbReference type="NCBI Taxonomy" id="417177"/>
    <lineage>
        <taxon>Eukaryota</taxon>
        <taxon>Fungi</taxon>
        <taxon>Fungi incertae sedis</taxon>
        <taxon>Zoopagomycota</taxon>
        <taxon>Kickxellomycotina</taxon>
        <taxon>Kickxellomycetes</taxon>
        <taxon>Kickxellales</taxon>
        <taxon>Kickxellaceae</taxon>
        <taxon>Coemansia</taxon>
    </lineage>
</organism>
<comment type="caution">
    <text evidence="1">The sequence shown here is derived from an EMBL/GenBank/DDBJ whole genome shotgun (WGS) entry which is preliminary data.</text>
</comment>
<dbReference type="Proteomes" id="UP001140096">
    <property type="component" value="Unassembled WGS sequence"/>
</dbReference>
<reference evidence="1" key="1">
    <citation type="submission" date="2022-07" db="EMBL/GenBank/DDBJ databases">
        <title>Phylogenomic reconstructions and comparative analyses of Kickxellomycotina fungi.</title>
        <authorList>
            <person name="Reynolds N.K."/>
            <person name="Stajich J.E."/>
            <person name="Barry K."/>
            <person name="Grigoriev I.V."/>
            <person name="Crous P."/>
            <person name="Smith M.E."/>
        </authorList>
    </citation>
    <scope>NUCLEOTIDE SEQUENCE</scope>
    <source>
        <strain evidence="1">CBS 102833</strain>
    </source>
</reference>
<gene>
    <name evidence="1" type="ORF">H4S07_002260</name>
</gene>
<name>A0ACC1LK37_9FUNG</name>
<proteinExistence type="predicted"/>
<keyword evidence="2" id="KW-1185">Reference proteome</keyword>
<protein>
    <submittedName>
        <fullName evidence="1">Uncharacterized protein</fullName>
    </submittedName>
</protein>
<dbReference type="EMBL" id="JANBUP010000526">
    <property type="protein sequence ID" value="KAJ2811120.1"/>
    <property type="molecule type" value="Genomic_DNA"/>
</dbReference>
<sequence>MREALSVCSAWRQAALEYMWRKLNLNIYEENNEVYDDRPAWVDSYWMPHRTACLVKELGIIVSWNSIFSGAAFDLLEEYMDATCLPQVHKLRILITDKAIKLDCVYDRSISNALKFVEFLKRIAPAASSVVFRGGRGGWQIEEGGGKAFGAFIQQLFSNARHSALDLGRICIAHTSTLDQISQLTALIMQGLTMDDLRTN</sequence>
<accession>A0ACC1LK37</accession>
<evidence type="ECO:0000313" key="2">
    <source>
        <dbReference type="Proteomes" id="UP001140096"/>
    </source>
</evidence>